<dbReference type="Proteomes" id="UP000002432">
    <property type="component" value="Chromosome"/>
</dbReference>
<dbReference type="KEGG" id="aba:Acid345_0264"/>
<dbReference type="HOGENOM" id="CLU_060077_2_2_0"/>
<keyword evidence="1" id="KW-0238">DNA-binding</keyword>
<dbReference type="eggNOG" id="COG0789">
    <property type="taxonomic scope" value="Bacteria"/>
</dbReference>
<dbReference type="PRINTS" id="PR00040">
    <property type="entry name" value="HTHMERR"/>
</dbReference>
<proteinExistence type="predicted"/>
<reference evidence="3 4" key="1">
    <citation type="journal article" date="2009" name="Appl. Environ. Microbiol.">
        <title>Three genomes from the phylum Acidobacteria provide insight into the lifestyles of these microorganisms in soils.</title>
        <authorList>
            <person name="Ward N.L."/>
            <person name="Challacombe J.F."/>
            <person name="Janssen P.H."/>
            <person name="Henrissat B."/>
            <person name="Coutinho P.M."/>
            <person name="Wu M."/>
            <person name="Xie G."/>
            <person name="Haft D.H."/>
            <person name="Sait M."/>
            <person name="Badger J."/>
            <person name="Barabote R.D."/>
            <person name="Bradley B."/>
            <person name="Brettin T.S."/>
            <person name="Brinkac L.M."/>
            <person name="Bruce D."/>
            <person name="Creasy T."/>
            <person name="Daugherty S.C."/>
            <person name="Davidsen T.M."/>
            <person name="DeBoy R.T."/>
            <person name="Detter J.C."/>
            <person name="Dodson R.J."/>
            <person name="Durkin A.S."/>
            <person name="Ganapathy A."/>
            <person name="Gwinn-Giglio M."/>
            <person name="Han C.S."/>
            <person name="Khouri H."/>
            <person name="Kiss H."/>
            <person name="Kothari S.P."/>
            <person name="Madupu R."/>
            <person name="Nelson K.E."/>
            <person name="Nelson W.C."/>
            <person name="Paulsen I."/>
            <person name="Penn K."/>
            <person name="Ren Q."/>
            <person name="Rosovitz M.J."/>
            <person name="Selengut J.D."/>
            <person name="Shrivastava S."/>
            <person name="Sullivan S.A."/>
            <person name="Tapia R."/>
            <person name="Thompson L.S."/>
            <person name="Watkins K.L."/>
            <person name="Yang Q."/>
            <person name="Yu C."/>
            <person name="Zafar N."/>
            <person name="Zhou L."/>
            <person name="Kuske C.R."/>
        </authorList>
    </citation>
    <scope>NUCLEOTIDE SEQUENCE [LARGE SCALE GENOMIC DNA]</scope>
    <source>
        <strain evidence="3 4">Ellin345</strain>
    </source>
</reference>
<dbReference type="GO" id="GO:0003700">
    <property type="term" value="F:DNA-binding transcription factor activity"/>
    <property type="evidence" value="ECO:0007669"/>
    <property type="project" value="InterPro"/>
</dbReference>
<dbReference type="EMBL" id="CP000360">
    <property type="protein sequence ID" value="ABF39269.1"/>
    <property type="molecule type" value="Genomic_DNA"/>
</dbReference>
<dbReference type="InterPro" id="IPR047057">
    <property type="entry name" value="MerR_fam"/>
</dbReference>
<evidence type="ECO:0000256" key="1">
    <source>
        <dbReference type="ARBA" id="ARBA00023125"/>
    </source>
</evidence>
<dbReference type="SMART" id="SM00422">
    <property type="entry name" value="HTH_MERR"/>
    <property type="match status" value="1"/>
</dbReference>
<gene>
    <name evidence="3" type="ordered locus">Acid345_0264</name>
</gene>
<dbReference type="RefSeq" id="WP_011521071.1">
    <property type="nucleotide sequence ID" value="NC_008009.1"/>
</dbReference>
<evidence type="ECO:0000313" key="4">
    <source>
        <dbReference type="Proteomes" id="UP000002432"/>
    </source>
</evidence>
<organism evidence="3 4">
    <name type="scientific">Koribacter versatilis (strain Ellin345)</name>
    <dbReference type="NCBI Taxonomy" id="204669"/>
    <lineage>
        <taxon>Bacteria</taxon>
        <taxon>Pseudomonadati</taxon>
        <taxon>Acidobacteriota</taxon>
        <taxon>Terriglobia</taxon>
        <taxon>Terriglobales</taxon>
        <taxon>Candidatus Korobacteraceae</taxon>
        <taxon>Candidatus Korobacter</taxon>
    </lineage>
</organism>
<dbReference type="AlphaFoldDB" id="Q1IV31"/>
<keyword evidence="4" id="KW-1185">Reference proteome</keyword>
<dbReference type="InterPro" id="IPR000551">
    <property type="entry name" value="MerR-type_HTH_dom"/>
</dbReference>
<accession>Q1IV31</accession>
<evidence type="ECO:0000313" key="3">
    <source>
        <dbReference type="EMBL" id="ABF39269.1"/>
    </source>
</evidence>
<feature type="domain" description="HTH merR-type" evidence="2">
    <location>
        <begin position="1"/>
        <end position="70"/>
    </location>
</feature>
<dbReference type="SUPFAM" id="SSF46955">
    <property type="entry name" value="Putative DNA-binding domain"/>
    <property type="match status" value="1"/>
</dbReference>
<protein>
    <submittedName>
        <fullName evidence="3">Transcriptional regulator, MerR family</fullName>
    </submittedName>
</protein>
<dbReference type="Gene3D" id="1.10.1660.10">
    <property type="match status" value="1"/>
</dbReference>
<dbReference type="PROSITE" id="PS50937">
    <property type="entry name" value="HTH_MERR_2"/>
    <property type="match status" value="1"/>
</dbReference>
<dbReference type="EnsemblBacteria" id="ABF39269">
    <property type="protein sequence ID" value="ABF39269"/>
    <property type="gene ID" value="Acid345_0264"/>
</dbReference>
<dbReference type="PANTHER" id="PTHR30204">
    <property type="entry name" value="REDOX-CYCLING DRUG-SENSING TRANSCRIPTIONAL ACTIVATOR SOXR"/>
    <property type="match status" value="1"/>
</dbReference>
<dbReference type="STRING" id="204669.Acid345_0264"/>
<dbReference type="GO" id="GO:0003677">
    <property type="term" value="F:DNA binding"/>
    <property type="evidence" value="ECO:0007669"/>
    <property type="project" value="UniProtKB-KW"/>
</dbReference>
<dbReference type="PANTHER" id="PTHR30204:SF90">
    <property type="entry name" value="HTH-TYPE TRANSCRIPTIONAL ACTIVATOR MTA"/>
    <property type="match status" value="1"/>
</dbReference>
<sequence length="173" mass="20480">MHTVSQLAKHCQLSRSTVLYYESIGLLQPAVRTESNYRLYGERELQRLEQIKLYRSVGVSVKDIRAVLNAPRGEFSGVLKRRLSQLEKEIEALQAHQRVILKLLNMKTLRRKKDMTKDKWVAVMKDAGFTEDDMHRWHRQFEKSAPTDHQEFLQFLNIPTDEISRIREWSKKN</sequence>
<name>Q1IV31_KORVE</name>
<dbReference type="Pfam" id="PF13411">
    <property type="entry name" value="MerR_1"/>
    <property type="match status" value="1"/>
</dbReference>
<dbReference type="InterPro" id="IPR009061">
    <property type="entry name" value="DNA-bd_dom_put_sf"/>
</dbReference>
<evidence type="ECO:0000259" key="2">
    <source>
        <dbReference type="PROSITE" id="PS50937"/>
    </source>
</evidence>
<dbReference type="CDD" id="cd04790">
    <property type="entry name" value="HTH_Cfa-like_unk"/>
    <property type="match status" value="1"/>
</dbReference>